<keyword evidence="4" id="KW-1003">Cell membrane</keyword>
<feature type="transmembrane region" description="Helical" evidence="8">
    <location>
        <begin position="105"/>
        <end position="124"/>
    </location>
</feature>
<name>A0A1Z4JJM4_LEPBY</name>
<keyword evidence="3" id="KW-0813">Transport</keyword>
<reference evidence="10 11" key="1">
    <citation type="submission" date="2017-06" db="EMBL/GenBank/DDBJ databases">
        <title>Genome sequencing of cyanobaciteial culture collection at National Institute for Environmental Studies (NIES).</title>
        <authorList>
            <person name="Hirose Y."/>
            <person name="Shimura Y."/>
            <person name="Fujisawa T."/>
            <person name="Nakamura Y."/>
            <person name="Kawachi M."/>
        </authorList>
    </citation>
    <scope>NUCLEOTIDE SEQUENCE [LARGE SCALE GENOMIC DNA]</scope>
    <source>
        <strain evidence="10 11">NIES-2135</strain>
    </source>
</reference>
<sequence>MTLEARLQSSLGLPLFLKNILIAYLSLLLHRGSLMRTWNTTRPYLLAAPQTLVLLAFLVLPIAAIVIVSFWEFNGYAMTPAFTLSNYLSIFSSTTIATYLNTFKFAALVWAICLLICYPVAYFLSFHIKSTKWQTIWFLVCTVPFLTSNIIRMISWIPFLGREGLVNKSLLALHVIDQPLEKLLFSDFSVVLAMVHLYALFMVAPVFNSMMRIDRSLVAAAEDLGASPFQIQKEIILPLSAPGIAIGTIFIVTLVMGEFATVRLMGGGQVASVGNLIKNQIGSLQYPLAAANAVVLLIVTLMLVFAILRVVDIRKEL</sequence>
<dbReference type="GO" id="GO:0055085">
    <property type="term" value="P:transmembrane transport"/>
    <property type="evidence" value="ECO:0007669"/>
    <property type="project" value="InterPro"/>
</dbReference>
<evidence type="ECO:0000256" key="3">
    <source>
        <dbReference type="ARBA" id="ARBA00022448"/>
    </source>
</evidence>
<evidence type="ECO:0000259" key="9">
    <source>
        <dbReference type="PROSITE" id="PS50928"/>
    </source>
</evidence>
<accession>A0A1Z4JJM4</accession>
<evidence type="ECO:0000256" key="5">
    <source>
        <dbReference type="ARBA" id="ARBA00022692"/>
    </source>
</evidence>
<dbReference type="InterPro" id="IPR035906">
    <property type="entry name" value="MetI-like_sf"/>
</dbReference>
<dbReference type="SUPFAM" id="SSF161098">
    <property type="entry name" value="MetI-like"/>
    <property type="match status" value="1"/>
</dbReference>
<feature type="domain" description="ABC transmembrane type-1" evidence="9">
    <location>
        <begin position="99"/>
        <end position="307"/>
    </location>
</feature>
<dbReference type="Proteomes" id="UP000217895">
    <property type="component" value="Chromosome"/>
</dbReference>
<dbReference type="AlphaFoldDB" id="A0A1Z4JJM4"/>
<dbReference type="PROSITE" id="PS50928">
    <property type="entry name" value="ABC_TM1"/>
    <property type="match status" value="1"/>
</dbReference>
<feature type="transmembrane region" description="Helical" evidence="8">
    <location>
        <begin position="188"/>
        <end position="207"/>
    </location>
</feature>
<dbReference type="InterPro" id="IPR000515">
    <property type="entry name" value="MetI-like"/>
</dbReference>
<evidence type="ECO:0000256" key="2">
    <source>
        <dbReference type="ARBA" id="ARBA00007069"/>
    </source>
</evidence>
<dbReference type="Gene3D" id="1.10.3720.10">
    <property type="entry name" value="MetI-like"/>
    <property type="match status" value="1"/>
</dbReference>
<proteinExistence type="inferred from homology"/>
<keyword evidence="5 8" id="KW-0812">Transmembrane</keyword>
<dbReference type="EMBL" id="AP018203">
    <property type="protein sequence ID" value="BAY56883.1"/>
    <property type="molecule type" value="Genomic_DNA"/>
</dbReference>
<gene>
    <name evidence="10" type="ORF">NIES2135_37450</name>
</gene>
<evidence type="ECO:0000256" key="4">
    <source>
        <dbReference type="ARBA" id="ARBA00022475"/>
    </source>
</evidence>
<evidence type="ECO:0000313" key="11">
    <source>
        <dbReference type="Proteomes" id="UP000217895"/>
    </source>
</evidence>
<comment type="subcellular location">
    <subcellularLocation>
        <location evidence="1">Cell membrane</location>
        <topology evidence="1">Multi-pass membrane protein</topology>
    </subcellularLocation>
</comment>
<dbReference type="PANTHER" id="PTHR42929:SF1">
    <property type="entry name" value="INNER MEMBRANE ABC TRANSPORTER PERMEASE PROTEIN YDCU-RELATED"/>
    <property type="match status" value="1"/>
</dbReference>
<dbReference type="CDD" id="cd06261">
    <property type="entry name" value="TM_PBP2"/>
    <property type="match status" value="1"/>
</dbReference>
<feature type="transmembrane region" description="Helical" evidence="8">
    <location>
        <begin position="51"/>
        <end position="71"/>
    </location>
</feature>
<organism evidence="10 11">
    <name type="scientific">Leptolyngbya boryana NIES-2135</name>
    <dbReference type="NCBI Taxonomy" id="1973484"/>
    <lineage>
        <taxon>Bacteria</taxon>
        <taxon>Bacillati</taxon>
        <taxon>Cyanobacteriota</taxon>
        <taxon>Cyanophyceae</taxon>
        <taxon>Leptolyngbyales</taxon>
        <taxon>Leptolyngbyaceae</taxon>
        <taxon>Leptolyngbya group</taxon>
        <taxon>Leptolyngbya</taxon>
    </lineage>
</organism>
<feature type="transmembrane region" description="Helical" evidence="8">
    <location>
        <begin position="136"/>
        <end position="159"/>
    </location>
</feature>
<evidence type="ECO:0000256" key="1">
    <source>
        <dbReference type="ARBA" id="ARBA00004651"/>
    </source>
</evidence>
<evidence type="ECO:0000256" key="8">
    <source>
        <dbReference type="SAM" id="Phobius"/>
    </source>
</evidence>
<evidence type="ECO:0000256" key="7">
    <source>
        <dbReference type="ARBA" id="ARBA00023136"/>
    </source>
</evidence>
<keyword evidence="11" id="KW-1185">Reference proteome</keyword>
<comment type="similarity">
    <text evidence="2">Belongs to the binding-protein-dependent transport system permease family. CysTW subfamily.</text>
</comment>
<dbReference type="PANTHER" id="PTHR42929">
    <property type="entry name" value="INNER MEMBRANE ABC TRANSPORTER PERMEASE PROTEIN YDCU-RELATED-RELATED"/>
    <property type="match status" value="1"/>
</dbReference>
<feature type="transmembrane region" description="Helical" evidence="8">
    <location>
        <begin position="288"/>
        <end position="311"/>
    </location>
</feature>
<keyword evidence="7 8" id="KW-0472">Membrane</keyword>
<evidence type="ECO:0000313" key="10">
    <source>
        <dbReference type="EMBL" id="BAY56883.1"/>
    </source>
</evidence>
<feature type="transmembrane region" description="Helical" evidence="8">
    <location>
        <begin position="235"/>
        <end position="256"/>
    </location>
</feature>
<protein>
    <submittedName>
        <fullName evidence="10">Putative ABC transporter permease protein</fullName>
    </submittedName>
</protein>
<feature type="transmembrane region" description="Helical" evidence="8">
    <location>
        <begin position="12"/>
        <end position="30"/>
    </location>
</feature>
<dbReference type="GO" id="GO:0005886">
    <property type="term" value="C:plasma membrane"/>
    <property type="evidence" value="ECO:0007669"/>
    <property type="project" value="UniProtKB-SubCell"/>
</dbReference>
<keyword evidence="6 8" id="KW-1133">Transmembrane helix</keyword>
<evidence type="ECO:0000256" key="6">
    <source>
        <dbReference type="ARBA" id="ARBA00022989"/>
    </source>
</evidence>